<reference evidence="1" key="1">
    <citation type="submission" date="2023-04" db="EMBL/GenBank/DDBJ databases">
        <title>Draft Genome sequencing of Naganishia species isolated from polar environments using Oxford Nanopore Technology.</title>
        <authorList>
            <person name="Leo P."/>
            <person name="Venkateswaran K."/>
        </authorList>
    </citation>
    <scope>NUCLEOTIDE SEQUENCE</scope>
    <source>
        <strain evidence="1">MNA-CCFEE 5262</strain>
    </source>
</reference>
<accession>A0ACC2X1S7</accession>
<evidence type="ECO:0000313" key="1">
    <source>
        <dbReference type="EMBL" id="KAJ9117847.1"/>
    </source>
</evidence>
<protein>
    <submittedName>
        <fullName evidence="1">Uncharacterized protein</fullName>
    </submittedName>
</protein>
<sequence>MEISDTHPISHKFVERSSNAGLPTPNTGRSQRHLDAETFKRPLPRVSFGGHGETRPDNLRRESQATLSSVYSERTPSLGNSVPLLPVNPSVGSPQSAQRQADPLRSEVLAEDMEPAPGLSGGMSSTSTQRTSGSSFSLAPQPRSFISQATGRTGSPEKSPLNAKLRAVHRQAPFVEELIHVFFARLHPYQLMFHLPTFQYRRYLNLVPSALLHMMYALAIRFIDSVTLHDALLAEHATSAEMELPLFLAGEVFVDEAKQSIEAWVKQKSVTMRRASWSSGSLQTWEDLEMLMAITLCGFYEKAMTRTSDAAEHFDIAIDLLRDTLGIPASHSMGERHPDAITLRRCTERTLWMLYLADVSSAVNVRPRQLLDYQMSNIPLPTDEAQFSWHGSCRTSVGTQEMAYGVDALNLPGSVIPNADISEFGQLIRSASILYKIMALFGQASRDRLQTSKSAAALEAELRAWASCLPEHLQFNDRNFVLNVKKLGSTIPTTASCGFCFALMHSIAESSQFYLQSIAAISGDINHSITATRQSQAVDNMTVVIDTIGDMGRQSPEAFTILDIVSTWAAHTAGTLPSGRPPSLATQRNEMRLEHWWADLGHTWGLRRQSAASPRNGPDRMPHHPVHQQQARYSEPKLSLAELGASRPLQYDPRFGQPEAAPHPPSVRSNHDAHNSESRHIPARNFQGRDGEENEVHSNKKRRLSMSIRRPYEGPHPDSFGQYLLEASAAAKGAPPKAHGDFAALLTAAEYRAS</sequence>
<comment type="caution">
    <text evidence="1">The sequence shown here is derived from an EMBL/GenBank/DDBJ whole genome shotgun (WGS) entry which is preliminary data.</text>
</comment>
<organism evidence="1 2">
    <name type="scientific">Naganishia adeliensis</name>
    <dbReference type="NCBI Taxonomy" id="92952"/>
    <lineage>
        <taxon>Eukaryota</taxon>
        <taxon>Fungi</taxon>
        <taxon>Dikarya</taxon>
        <taxon>Basidiomycota</taxon>
        <taxon>Agaricomycotina</taxon>
        <taxon>Tremellomycetes</taxon>
        <taxon>Filobasidiales</taxon>
        <taxon>Filobasidiaceae</taxon>
        <taxon>Naganishia</taxon>
    </lineage>
</organism>
<keyword evidence="2" id="KW-1185">Reference proteome</keyword>
<dbReference type="Proteomes" id="UP001230649">
    <property type="component" value="Unassembled WGS sequence"/>
</dbReference>
<gene>
    <name evidence="1" type="ORF">QFC20_000127</name>
</gene>
<dbReference type="EMBL" id="JASBWS010000001">
    <property type="protein sequence ID" value="KAJ9117847.1"/>
    <property type="molecule type" value="Genomic_DNA"/>
</dbReference>
<name>A0ACC2X1S7_9TREE</name>
<proteinExistence type="predicted"/>
<evidence type="ECO:0000313" key="2">
    <source>
        <dbReference type="Proteomes" id="UP001230649"/>
    </source>
</evidence>